<protein>
    <submittedName>
        <fullName evidence="2">Asparagine synthase-related protein</fullName>
    </submittedName>
</protein>
<name>A0ABW7WM00_9NOCA</name>
<gene>
    <name evidence="2" type="ORF">ACH47G_26355</name>
</gene>
<reference evidence="2 3" key="1">
    <citation type="submission" date="2024-10" db="EMBL/GenBank/DDBJ databases">
        <title>The Natural Products Discovery Center: Release of the First 8490 Sequenced Strains for Exploring Actinobacteria Biosynthetic Diversity.</title>
        <authorList>
            <person name="Kalkreuter E."/>
            <person name="Kautsar S.A."/>
            <person name="Yang D."/>
            <person name="Bader C.D."/>
            <person name="Teijaro C.N."/>
            <person name="Fluegel L."/>
            <person name="Davis C.M."/>
            <person name="Simpson J.R."/>
            <person name="Lauterbach L."/>
            <person name="Steele A.D."/>
            <person name="Gui C."/>
            <person name="Meng S."/>
            <person name="Li G."/>
            <person name="Viehrig K."/>
            <person name="Ye F."/>
            <person name="Su P."/>
            <person name="Kiefer A.F."/>
            <person name="Nichols A."/>
            <person name="Cepeda A.J."/>
            <person name="Yan W."/>
            <person name="Fan B."/>
            <person name="Jiang Y."/>
            <person name="Adhikari A."/>
            <person name="Zheng C.-J."/>
            <person name="Schuster L."/>
            <person name="Cowan T.M."/>
            <person name="Smanski M.J."/>
            <person name="Chevrette M.G."/>
            <person name="De Carvalho L.P.S."/>
            <person name="Shen B."/>
        </authorList>
    </citation>
    <scope>NUCLEOTIDE SEQUENCE [LARGE SCALE GENOMIC DNA]</scope>
    <source>
        <strain evidence="2 3">NPDC019626</strain>
    </source>
</reference>
<feature type="domain" description="Asparagine synthetase" evidence="1">
    <location>
        <begin position="17"/>
        <end position="298"/>
    </location>
</feature>
<comment type="caution">
    <text evidence="2">The sequence shown here is derived from an EMBL/GenBank/DDBJ whole genome shotgun (WGS) entry which is preliminary data.</text>
</comment>
<organism evidence="2 3">
    <name type="scientific">Nocardia beijingensis</name>
    <dbReference type="NCBI Taxonomy" id="95162"/>
    <lineage>
        <taxon>Bacteria</taxon>
        <taxon>Bacillati</taxon>
        <taxon>Actinomycetota</taxon>
        <taxon>Actinomycetes</taxon>
        <taxon>Mycobacteriales</taxon>
        <taxon>Nocardiaceae</taxon>
        <taxon>Nocardia</taxon>
    </lineage>
</organism>
<dbReference type="SUPFAM" id="SSF52402">
    <property type="entry name" value="Adenine nucleotide alpha hydrolases-like"/>
    <property type="match status" value="1"/>
</dbReference>
<evidence type="ECO:0000313" key="3">
    <source>
        <dbReference type="Proteomes" id="UP001611450"/>
    </source>
</evidence>
<keyword evidence="3" id="KW-1185">Reference proteome</keyword>
<dbReference type="InterPro" id="IPR014729">
    <property type="entry name" value="Rossmann-like_a/b/a_fold"/>
</dbReference>
<dbReference type="Gene3D" id="3.40.50.620">
    <property type="entry name" value="HUPs"/>
    <property type="match status" value="1"/>
</dbReference>
<dbReference type="Pfam" id="PF00733">
    <property type="entry name" value="Asn_synthase"/>
    <property type="match status" value="1"/>
</dbReference>
<evidence type="ECO:0000313" key="2">
    <source>
        <dbReference type="EMBL" id="MFI2324017.1"/>
    </source>
</evidence>
<dbReference type="EMBL" id="JBIRXV010000006">
    <property type="protein sequence ID" value="MFI2324017.1"/>
    <property type="molecule type" value="Genomic_DNA"/>
</dbReference>
<accession>A0ABW7WM00</accession>
<dbReference type="RefSeq" id="WP_396946755.1">
    <property type="nucleotide sequence ID" value="NZ_JBIRXV010000006.1"/>
</dbReference>
<sequence>MVLEQPWPAPDRSLRDLRAEFVAAIGRVVGDSADIAVSTSGGLDSLAVLVNAVRAFGDERKVTAVAIEMIDDRGRSNVPVIERVLRGLDLRCELRTAPLSQRPAGRPQWHPEGPRLDALPDANRVVAELAHAAGAEVILSGDGSDELLGSAQFLTLELLRAGRWRDLLGYWRDHPGEHYSTAKLEAVALRAAFERKRKRAMLYLASSWPELCRNPSHEFLREPYRGLADEWARSWIGSLVAMHEHHHATFATMDAWSSLYPHQRLRTPGLVRAEDPFLEPGFVADARRLPLHMRYDPGYPCAYWRRKSQVVKLLPAEAVPYLPTEKQIFSRAILDRVDTEVLAADTLVDSGILDAGALRKEIDPMVATRIMEVELWLAEAIDLGYEIVD</sequence>
<dbReference type="Proteomes" id="UP001611450">
    <property type="component" value="Unassembled WGS sequence"/>
</dbReference>
<dbReference type="InterPro" id="IPR001962">
    <property type="entry name" value="Asn_synthase"/>
</dbReference>
<evidence type="ECO:0000259" key="1">
    <source>
        <dbReference type="Pfam" id="PF00733"/>
    </source>
</evidence>
<proteinExistence type="predicted"/>